<proteinExistence type="predicted"/>
<dbReference type="GO" id="GO:0006511">
    <property type="term" value="P:ubiquitin-dependent protein catabolic process"/>
    <property type="evidence" value="ECO:0007669"/>
    <property type="project" value="UniProtKB-UniRule"/>
</dbReference>
<feature type="chain" id="PRO_5043140083" description="E3 ubiquitin-protein ligase" evidence="3">
    <location>
        <begin position="25"/>
        <end position="191"/>
    </location>
</feature>
<dbReference type="GO" id="GO:0005634">
    <property type="term" value="C:nucleus"/>
    <property type="evidence" value="ECO:0007669"/>
    <property type="project" value="TreeGrafter"/>
</dbReference>
<reference evidence="7" key="1">
    <citation type="submission" date="2016-06" db="UniProtKB">
        <authorList>
            <consortium name="WormBaseParasite"/>
        </authorList>
    </citation>
    <scope>IDENTIFICATION</scope>
</reference>
<dbReference type="Gene3D" id="3.30.720.50">
    <property type="match status" value="1"/>
</dbReference>
<comment type="pathway">
    <text evidence="1">Protein modification; protein ubiquitination.</text>
</comment>
<dbReference type="GO" id="GO:0016055">
    <property type="term" value="P:Wnt signaling pathway"/>
    <property type="evidence" value="ECO:0007669"/>
    <property type="project" value="InterPro"/>
</dbReference>
<dbReference type="GO" id="GO:0072572">
    <property type="term" value="F:poly-ADP-D-ribose binding"/>
    <property type="evidence" value="ECO:0007669"/>
    <property type="project" value="UniProtKB-UniRule"/>
</dbReference>
<evidence type="ECO:0000313" key="5">
    <source>
        <dbReference type="EMBL" id="VDP01080.1"/>
    </source>
</evidence>
<name>A0A183IIH0_9BILA</name>
<dbReference type="GO" id="GO:0061630">
    <property type="term" value="F:ubiquitin protein ligase activity"/>
    <property type="evidence" value="ECO:0007669"/>
    <property type="project" value="UniProtKB-UniRule"/>
</dbReference>
<evidence type="ECO:0000313" key="7">
    <source>
        <dbReference type="WBParaSite" id="SBAD_0000357401-mRNA-1"/>
    </source>
</evidence>
<feature type="domain" description="WWE" evidence="4">
    <location>
        <begin position="61"/>
        <end position="137"/>
    </location>
</feature>
<dbReference type="PROSITE" id="PS50918">
    <property type="entry name" value="WWE"/>
    <property type="match status" value="1"/>
</dbReference>
<dbReference type="GO" id="GO:0008270">
    <property type="term" value="F:zinc ion binding"/>
    <property type="evidence" value="ECO:0007669"/>
    <property type="project" value="UniProtKB-UniRule"/>
</dbReference>
<evidence type="ECO:0000256" key="2">
    <source>
        <dbReference type="SAM" id="MobiDB-lite"/>
    </source>
</evidence>
<sequence length="191" mass="21568">MVSSFANNRFTLFAFKLGAFLVSGRCPNCRREIEVDFIQRPNFVHGSNEADIFSLQSQTNSTLSVSDATHCGLAWFYKGWNGWWRYDNDTMNIIETAYNQGLSSVEVLIVGHIFVIDFNEMKQYRRDNPRKMRPVKRDRVTAPFKGVAGVRLPSSEDGPTDSISTSAVNDEDNADMAVSQVVDDIDNLRLS</sequence>
<dbReference type="GO" id="GO:0051865">
    <property type="term" value="P:protein autoubiquitination"/>
    <property type="evidence" value="ECO:0007669"/>
    <property type="project" value="UniProtKB-UniRule"/>
</dbReference>
<dbReference type="PANTHER" id="PTHR13417:SF2">
    <property type="entry name" value="E3 UBIQUITIN-PROTEIN LIGASE RNF146"/>
    <property type="match status" value="1"/>
</dbReference>
<dbReference type="InterPro" id="IPR018123">
    <property type="entry name" value="WWE-dom_subgr"/>
</dbReference>
<comment type="function">
    <text evidence="1">E3 ubiquitin-protein ligase that specifically binds poly-ADP-ribosylated proteins and mediates their ubiquitination and subsequent degradation.</text>
</comment>
<feature type="region of interest" description="Disordered" evidence="2">
    <location>
        <begin position="148"/>
        <end position="175"/>
    </location>
</feature>
<comment type="domain">
    <text evidence="1">The WWE domain mediates non-covalent poly(ADP-ribose)-binding.</text>
</comment>
<dbReference type="SMART" id="SM00678">
    <property type="entry name" value="WWE"/>
    <property type="match status" value="1"/>
</dbReference>
<keyword evidence="1" id="KW-0862">Zinc</keyword>
<keyword evidence="3" id="KW-0732">Signal</keyword>
<evidence type="ECO:0000313" key="6">
    <source>
        <dbReference type="Proteomes" id="UP000270296"/>
    </source>
</evidence>
<organism evidence="7">
    <name type="scientific">Soboliphyme baturini</name>
    <dbReference type="NCBI Taxonomy" id="241478"/>
    <lineage>
        <taxon>Eukaryota</taxon>
        <taxon>Metazoa</taxon>
        <taxon>Ecdysozoa</taxon>
        <taxon>Nematoda</taxon>
        <taxon>Enoplea</taxon>
        <taxon>Dorylaimia</taxon>
        <taxon>Dioctophymatida</taxon>
        <taxon>Dioctophymatoidea</taxon>
        <taxon>Soboliphymatidae</taxon>
        <taxon>Soboliphyme</taxon>
    </lineage>
</organism>
<comment type="catalytic activity">
    <reaction evidence="1">
        <text>S-ubiquitinyl-[E2 ubiquitin-conjugating enzyme]-L-cysteine + [acceptor protein]-L-lysine = [E2 ubiquitin-conjugating enzyme]-L-cysteine + N(6)-ubiquitinyl-[acceptor protein]-L-lysine.</text>
        <dbReference type="EC" id="2.3.2.27"/>
    </reaction>
</comment>
<dbReference type="PANTHER" id="PTHR13417">
    <property type="entry name" value="E3 UBIQUITIN-PROTEIN LIGASE RNF146"/>
    <property type="match status" value="1"/>
</dbReference>
<keyword evidence="1" id="KW-0833">Ubl conjugation pathway</keyword>
<keyword evidence="1" id="KW-0479">Metal-binding</keyword>
<evidence type="ECO:0000259" key="4">
    <source>
        <dbReference type="PROSITE" id="PS50918"/>
    </source>
</evidence>
<keyword evidence="1" id="KW-0963">Cytoplasm</keyword>
<dbReference type="SUPFAM" id="SSF117839">
    <property type="entry name" value="WWE domain"/>
    <property type="match status" value="1"/>
</dbReference>
<gene>
    <name evidence="5" type="ORF">SBAD_LOCUS3415</name>
</gene>
<protein>
    <recommendedName>
        <fullName evidence="1">E3 ubiquitin-protein ligase</fullName>
        <ecNumber evidence="1">2.3.2.27</ecNumber>
    </recommendedName>
</protein>
<dbReference type="EC" id="2.3.2.27" evidence="1"/>
<dbReference type="AlphaFoldDB" id="A0A183IIH0"/>
<dbReference type="UniPathway" id="UPA00143"/>
<comment type="subcellular location">
    <subcellularLocation>
        <location evidence="1">Cytoplasm</location>
        <location evidence="1">Cytosol</location>
    </subcellularLocation>
</comment>
<dbReference type="InterPro" id="IPR037197">
    <property type="entry name" value="WWE_dom_sf"/>
</dbReference>
<keyword evidence="6" id="KW-1185">Reference proteome</keyword>
<dbReference type="InterPro" id="IPR004170">
    <property type="entry name" value="WWE_dom"/>
</dbReference>
<dbReference type="GO" id="GO:0005829">
    <property type="term" value="C:cytosol"/>
    <property type="evidence" value="ECO:0007669"/>
    <property type="project" value="UniProtKB-SubCell"/>
</dbReference>
<dbReference type="OrthoDB" id="10065815at2759"/>
<evidence type="ECO:0000256" key="3">
    <source>
        <dbReference type="SAM" id="SignalP"/>
    </source>
</evidence>
<evidence type="ECO:0000256" key="1">
    <source>
        <dbReference type="RuleBase" id="RU367115"/>
    </source>
</evidence>
<dbReference type="Proteomes" id="UP000270296">
    <property type="component" value="Unassembled WGS sequence"/>
</dbReference>
<dbReference type="WBParaSite" id="SBAD_0000357401-mRNA-1">
    <property type="protein sequence ID" value="SBAD_0000357401-mRNA-1"/>
    <property type="gene ID" value="SBAD_0000357401"/>
</dbReference>
<comment type="PTM">
    <text evidence="1">Ubiquitinated; autoubiquitinated.</text>
</comment>
<reference evidence="5 6" key="2">
    <citation type="submission" date="2018-11" db="EMBL/GenBank/DDBJ databases">
        <authorList>
            <consortium name="Pathogen Informatics"/>
        </authorList>
    </citation>
    <scope>NUCLEOTIDE SEQUENCE [LARGE SCALE GENOMIC DNA]</scope>
</reference>
<feature type="signal peptide" evidence="3">
    <location>
        <begin position="1"/>
        <end position="24"/>
    </location>
</feature>
<dbReference type="InterPro" id="IPR033509">
    <property type="entry name" value="RNF146"/>
</dbReference>
<dbReference type="Pfam" id="PF02825">
    <property type="entry name" value="WWE"/>
    <property type="match status" value="1"/>
</dbReference>
<keyword evidence="1" id="KW-0863">Zinc-finger</keyword>
<dbReference type="EMBL" id="UZAM01007732">
    <property type="protein sequence ID" value="VDP01080.1"/>
    <property type="molecule type" value="Genomic_DNA"/>
</dbReference>
<accession>A0A183IIH0</accession>
<keyword evidence="1" id="KW-0808">Transferase</keyword>